<proteinExistence type="predicted"/>
<dbReference type="InterPro" id="IPR058532">
    <property type="entry name" value="YjbR/MT2646/Rv2570-like"/>
</dbReference>
<dbReference type="STRING" id="1073574.GOARA_048_01190"/>
<name>G7H242_9ACTN</name>
<dbReference type="SUPFAM" id="SSF142906">
    <property type="entry name" value="YjbR-like"/>
    <property type="match status" value="1"/>
</dbReference>
<reference evidence="1 2" key="1">
    <citation type="submission" date="2011-11" db="EMBL/GenBank/DDBJ databases">
        <title>Whole genome shotgun sequence of Gordonia araii NBRC 100433.</title>
        <authorList>
            <person name="Yoshida Y."/>
            <person name="Hosoyama A."/>
            <person name="Tsuchikane K."/>
            <person name="Katsumata H."/>
            <person name="Yamazaki S."/>
            <person name="Fujita N."/>
        </authorList>
    </citation>
    <scope>NUCLEOTIDE SEQUENCE [LARGE SCALE GENOMIC DNA]</scope>
    <source>
        <strain evidence="1 2">NBRC 100433</strain>
    </source>
</reference>
<comment type="caution">
    <text evidence="1">The sequence shown here is derived from an EMBL/GenBank/DDBJ whole genome shotgun (WGS) entry which is preliminary data.</text>
</comment>
<dbReference type="Proteomes" id="UP000035088">
    <property type="component" value="Unassembled WGS sequence"/>
</dbReference>
<evidence type="ECO:0008006" key="3">
    <source>
        <dbReference type="Google" id="ProtNLM"/>
    </source>
</evidence>
<evidence type="ECO:0000313" key="1">
    <source>
        <dbReference type="EMBL" id="GAB09917.1"/>
    </source>
</evidence>
<protein>
    <recommendedName>
        <fullName evidence="3">MmcQ/YjbR family DNA-binding protein</fullName>
    </recommendedName>
</protein>
<dbReference type="OrthoDB" id="954305at2"/>
<dbReference type="Pfam" id="PF04237">
    <property type="entry name" value="YjbR"/>
    <property type="match status" value="1"/>
</dbReference>
<gene>
    <name evidence="1" type="ORF">GOARA_048_01190</name>
</gene>
<organism evidence="1 2">
    <name type="scientific">Gordonia araii NBRC 100433</name>
    <dbReference type="NCBI Taxonomy" id="1073574"/>
    <lineage>
        <taxon>Bacteria</taxon>
        <taxon>Bacillati</taxon>
        <taxon>Actinomycetota</taxon>
        <taxon>Actinomycetes</taxon>
        <taxon>Mycobacteriales</taxon>
        <taxon>Gordoniaceae</taxon>
        <taxon>Gordonia</taxon>
    </lineage>
</organism>
<dbReference type="InterPro" id="IPR038056">
    <property type="entry name" value="YjbR-like_sf"/>
</dbReference>
<evidence type="ECO:0000313" key="2">
    <source>
        <dbReference type="Proteomes" id="UP000035088"/>
    </source>
</evidence>
<keyword evidence="2" id="KW-1185">Reference proteome</keyword>
<dbReference type="EMBL" id="BAEE01000048">
    <property type="protein sequence ID" value="GAB09917.1"/>
    <property type="molecule type" value="Genomic_DNA"/>
</dbReference>
<dbReference type="AlphaFoldDB" id="G7H242"/>
<sequence length="134" mass="15024">MPTFDDVRRLALALPQTSEKTSWGNQMFCVAKKGFVWERPLNKSDVKALTELGREIPGGEIIGLRVPDENAKHELIASEPETFFTIPHFDGYPAVLARLDAIDLDELREMITDAWLDRAPKRLAKEFLAGEGDG</sequence>
<accession>G7H242</accession>
<dbReference type="RefSeq" id="WP_007321992.1">
    <property type="nucleotide sequence ID" value="NZ_BAEE01000048.1"/>
</dbReference>
<dbReference type="Gene3D" id="3.90.1150.30">
    <property type="match status" value="1"/>
</dbReference>